<organism evidence="4 5">
    <name type="scientific">Turnera subulata</name>
    <dbReference type="NCBI Taxonomy" id="218843"/>
    <lineage>
        <taxon>Eukaryota</taxon>
        <taxon>Viridiplantae</taxon>
        <taxon>Streptophyta</taxon>
        <taxon>Embryophyta</taxon>
        <taxon>Tracheophyta</taxon>
        <taxon>Spermatophyta</taxon>
        <taxon>Magnoliopsida</taxon>
        <taxon>eudicotyledons</taxon>
        <taxon>Gunneridae</taxon>
        <taxon>Pentapetalae</taxon>
        <taxon>rosids</taxon>
        <taxon>fabids</taxon>
        <taxon>Malpighiales</taxon>
        <taxon>Passifloraceae</taxon>
        <taxon>Turnera</taxon>
    </lineage>
</organism>
<dbReference type="SUPFAM" id="SSF51735">
    <property type="entry name" value="NAD(P)-binding Rossmann-fold domains"/>
    <property type="match status" value="1"/>
</dbReference>
<evidence type="ECO:0000256" key="2">
    <source>
        <dbReference type="ARBA" id="ARBA00023002"/>
    </source>
</evidence>
<dbReference type="PRINTS" id="PR00080">
    <property type="entry name" value="SDRFAMILY"/>
</dbReference>
<dbReference type="OrthoDB" id="191139at2759"/>
<dbReference type="EMBL" id="JAKUCV010002086">
    <property type="protein sequence ID" value="KAJ4843976.1"/>
    <property type="molecule type" value="Genomic_DNA"/>
</dbReference>
<dbReference type="PRINTS" id="PR00081">
    <property type="entry name" value="GDHRDH"/>
</dbReference>
<dbReference type="InterPro" id="IPR036291">
    <property type="entry name" value="NAD(P)-bd_dom_sf"/>
</dbReference>
<comment type="caution">
    <text evidence="4">The sequence shown here is derived from an EMBL/GenBank/DDBJ whole genome shotgun (WGS) entry which is preliminary data.</text>
</comment>
<evidence type="ECO:0000313" key="4">
    <source>
        <dbReference type="EMBL" id="KAJ4843976.1"/>
    </source>
</evidence>
<gene>
    <name evidence="4" type="ORF">Tsubulata_002377</name>
</gene>
<keyword evidence="5" id="KW-1185">Reference proteome</keyword>
<dbReference type="InterPro" id="IPR002347">
    <property type="entry name" value="SDR_fam"/>
</dbReference>
<dbReference type="Pfam" id="PF00106">
    <property type="entry name" value="adh_short"/>
    <property type="match status" value="2"/>
</dbReference>
<evidence type="ECO:0000256" key="3">
    <source>
        <dbReference type="RuleBase" id="RU000363"/>
    </source>
</evidence>
<dbReference type="Gene3D" id="3.40.50.720">
    <property type="entry name" value="NAD(P)-binding Rossmann-like Domain"/>
    <property type="match status" value="1"/>
</dbReference>
<sequence length="368" mass="41160">MDSSSSPLFLKVSRRSWWMESLRWWSYVVYEMLVQRAQAKHLKNPLPLPPLHDVTCIVTGSTSGIGLEIARQLAAFGAHVVMAVRNKSAASDLIQKWQTEWHGTGRLHIEVMEVNLLSLNSVVRFAEAWNSRSKPLHILVNNAGIYSMGEPLKLSKDGYETHMQVNHLAPALLSILLLPSLKKGSPSRIINVNSIMHYMGYVDTNDMNFVLAKHNFGSTKAYSSSKLAQVMFSSVLQKCLPAEVNISVVCVSPGTVRTNVTRDLPKFVQYAYNLFPLFFFSPQEGSRSALHAATDPQIPEYCKALKADDWPHCAYISHDCRPTSAAIEAHNADTAKKVWEKTLDMIGLPLDVVEKLLNGEEIMCSYKD</sequence>
<accession>A0A9Q0JIN4</accession>
<dbReference type="GO" id="GO:0016491">
    <property type="term" value="F:oxidoreductase activity"/>
    <property type="evidence" value="ECO:0007669"/>
    <property type="project" value="UniProtKB-KW"/>
</dbReference>
<proteinExistence type="inferred from homology"/>
<evidence type="ECO:0000313" key="5">
    <source>
        <dbReference type="Proteomes" id="UP001141552"/>
    </source>
</evidence>
<name>A0A9Q0JIN4_9ROSI</name>
<dbReference type="PANTHER" id="PTHR24320:SF187">
    <property type="entry name" value="DEHYDROGENASE, PUTATIVE-RELATED"/>
    <property type="match status" value="1"/>
</dbReference>
<keyword evidence="2" id="KW-0560">Oxidoreductase</keyword>
<comment type="similarity">
    <text evidence="1 3">Belongs to the short-chain dehydrogenases/reductases (SDR) family.</text>
</comment>
<reference evidence="4" key="2">
    <citation type="journal article" date="2023" name="Plants (Basel)">
        <title>Annotation of the Turnera subulata (Passifloraceae) Draft Genome Reveals the S-Locus Evolved after the Divergence of Turneroideae from Passifloroideae in a Stepwise Manner.</title>
        <authorList>
            <person name="Henning P.M."/>
            <person name="Roalson E.H."/>
            <person name="Mir W."/>
            <person name="McCubbin A.G."/>
            <person name="Shore J.S."/>
        </authorList>
    </citation>
    <scope>NUCLEOTIDE SEQUENCE</scope>
    <source>
        <strain evidence="4">F60SS</strain>
    </source>
</reference>
<reference evidence="4" key="1">
    <citation type="submission" date="2022-02" db="EMBL/GenBank/DDBJ databases">
        <authorList>
            <person name="Henning P.M."/>
            <person name="McCubbin A.G."/>
            <person name="Shore J.S."/>
        </authorList>
    </citation>
    <scope>NUCLEOTIDE SEQUENCE</scope>
    <source>
        <strain evidence="4">F60SS</strain>
        <tissue evidence="4">Leaves</tissue>
    </source>
</reference>
<dbReference type="AlphaFoldDB" id="A0A9Q0JIN4"/>
<dbReference type="Proteomes" id="UP001141552">
    <property type="component" value="Unassembled WGS sequence"/>
</dbReference>
<protein>
    <submittedName>
        <fullName evidence="4">Uncharacterized protein</fullName>
    </submittedName>
</protein>
<evidence type="ECO:0000256" key="1">
    <source>
        <dbReference type="ARBA" id="ARBA00006484"/>
    </source>
</evidence>
<dbReference type="PANTHER" id="PTHR24320">
    <property type="entry name" value="RETINOL DEHYDROGENASE"/>
    <property type="match status" value="1"/>
</dbReference>